<dbReference type="Proteomes" id="UP000825886">
    <property type="component" value="Chromosome"/>
</dbReference>
<feature type="transmembrane region" description="Helical" evidence="1">
    <location>
        <begin position="215"/>
        <end position="234"/>
    </location>
</feature>
<feature type="transmembrane region" description="Helical" evidence="1">
    <location>
        <begin position="293"/>
        <end position="314"/>
    </location>
</feature>
<reference evidence="2 3" key="1">
    <citation type="submission" date="2021-08" db="EMBL/GenBank/DDBJ databases">
        <title>Culture and genomic analysis of Symbiopectobacterium purcellii sp. nov. gen. nov., isolated from the leafhopper Empoasca decipiens.</title>
        <authorList>
            <person name="Nadal-Jimenez P."/>
            <person name="Siozios S."/>
            <person name="Halliday N."/>
            <person name="Camara M."/>
            <person name="Hurst G.D.D."/>
        </authorList>
    </citation>
    <scope>NUCLEOTIDE SEQUENCE [LARGE SCALE GENOMIC DNA]</scope>
    <source>
        <strain evidence="2 3">SyEd1</strain>
    </source>
</reference>
<feature type="transmembrane region" description="Helical" evidence="1">
    <location>
        <begin position="241"/>
        <end position="259"/>
    </location>
</feature>
<feature type="transmembrane region" description="Helical" evidence="1">
    <location>
        <begin position="176"/>
        <end position="195"/>
    </location>
</feature>
<sequence>MMLLLSVYYKEASGFFFRWAVFVTMVFSGFRYDAGNDFFTYQDMIKGTFPYDKLEPISKALIEISSYFGESWVFFLITSIIYIYSVYYFCKELSDRPQFSFFLFCVLPLSFLTSFGYVRQFLAIGFFCIALVHFLYGRKLKFWLFFVLSLMCHYSAIFFLPIFLLYGFLSKRVYPLVVYLIFIGVAFASSGYVLLASKYVGVYGAYIDGERFIDSGRKIGYVVIALFFYFYIFSLKERKKLNVFLLNVYFVFSCAYALLMPFGEYIVRIIYFLFPSAYILFSSTLVSNVKLRLVQSIGVICFGIALYFATLYFATTNGVRDFLTNYSISLFV</sequence>
<protein>
    <submittedName>
        <fullName evidence="2">EpsG family protein</fullName>
    </submittedName>
</protein>
<gene>
    <name evidence="2" type="ORF">K6K13_10995</name>
</gene>
<evidence type="ECO:0000313" key="2">
    <source>
        <dbReference type="EMBL" id="QZN97774.1"/>
    </source>
</evidence>
<keyword evidence="1" id="KW-0472">Membrane</keyword>
<name>A0ABX9ARF1_9ENTR</name>
<proteinExistence type="predicted"/>
<feature type="transmembrane region" description="Helical" evidence="1">
    <location>
        <begin position="12"/>
        <end position="30"/>
    </location>
</feature>
<feature type="transmembrane region" description="Helical" evidence="1">
    <location>
        <begin position="265"/>
        <end position="286"/>
    </location>
</feature>
<dbReference type="Pfam" id="PF14897">
    <property type="entry name" value="EpsG"/>
    <property type="match status" value="1"/>
</dbReference>
<dbReference type="InterPro" id="IPR049458">
    <property type="entry name" value="EpsG-like"/>
</dbReference>
<evidence type="ECO:0000256" key="1">
    <source>
        <dbReference type="SAM" id="Phobius"/>
    </source>
</evidence>
<keyword evidence="1" id="KW-1133">Transmembrane helix</keyword>
<evidence type="ECO:0000313" key="3">
    <source>
        <dbReference type="Proteomes" id="UP000825886"/>
    </source>
</evidence>
<dbReference type="EMBL" id="CP081864">
    <property type="protein sequence ID" value="QZN97774.1"/>
    <property type="molecule type" value="Genomic_DNA"/>
</dbReference>
<feature type="transmembrane region" description="Helical" evidence="1">
    <location>
        <begin position="140"/>
        <end position="169"/>
    </location>
</feature>
<keyword evidence="1" id="KW-0812">Transmembrane</keyword>
<feature type="transmembrane region" description="Helical" evidence="1">
    <location>
        <begin position="101"/>
        <end position="134"/>
    </location>
</feature>
<keyword evidence="3" id="KW-1185">Reference proteome</keyword>
<accession>A0ABX9ARF1</accession>
<feature type="transmembrane region" description="Helical" evidence="1">
    <location>
        <begin position="71"/>
        <end position="89"/>
    </location>
</feature>
<organism evidence="2 3">
    <name type="scientific">Symbiopectobacterium purcellii</name>
    <dbReference type="NCBI Taxonomy" id="2871826"/>
    <lineage>
        <taxon>Bacteria</taxon>
        <taxon>Pseudomonadati</taxon>
        <taxon>Pseudomonadota</taxon>
        <taxon>Gammaproteobacteria</taxon>
        <taxon>Enterobacterales</taxon>
        <taxon>Enterobacteriaceae</taxon>
    </lineage>
</organism>